<dbReference type="EMBL" id="CACRXK020003757">
    <property type="protein sequence ID" value="CAB4000114.1"/>
    <property type="molecule type" value="Genomic_DNA"/>
</dbReference>
<feature type="compositionally biased region" description="Basic and acidic residues" evidence="1">
    <location>
        <begin position="432"/>
        <end position="445"/>
    </location>
</feature>
<feature type="compositionally biased region" description="Basic residues" evidence="1">
    <location>
        <begin position="468"/>
        <end position="477"/>
    </location>
</feature>
<dbReference type="AlphaFoldDB" id="A0A7D9E3D1"/>
<protein>
    <submittedName>
        <fullName evidence="2">Uncharacterized protein</fullName>
    </submittedName>
</protein>
<feature type="compositionally biased region" description="Polar residues" evidence="1">
    <location>
        <begin position="446"/>
        <end position="460"/>
    </location>
</feature>
<keyword evidence="3" id="KW-1185">Reference proteome</keyword>
<comment type="caution">
    <text evidence="2">The sequence shown here is derived from an EMBL/GenBank/DDBJ whole genome shotgun (WGS) entry which is preliminary data.</text>
</comment>
<name>A0A7D9E3D1_PARCT</name>
<dbReference type="OrthoDB" id="5989307at2759"/>
<evidence type="ECO:0000256" key="1">
    <source>
        <dbReference type="SAM" id="MobiDB-lite"/>
    </source>
</evidence>
<proteinExistence type="predicted"/>
<dbReference type="Proteomes" id="UP001152795">
    <property type="component" value="Unassembled WGS sequence"/>
</dbReference>
<organism evidence="2 3">
    <name type="scientific">Paramuricea clavata</name>
    <name type="common">Red gorgonian</name>
    <name type="synonym">Violescent sea-whip</name>
    <dbReference type="NCBI Taxonomy" id="317549"/>
    <lineage>
        <taxon>Eukaryota</taxon>
        <taxon>Metazoa</taxon>
        <taxon>Cnidaria</taxon>
        <taxon>Anthozoa</taxon>
        <taxon>Octocorallia</taxon>
        <taxon>Malacalcyonacea</taxon>
        <taxon>Plexauridae</taxon>
        <taxon>Paramuricea</taxon>
    </lineage>
</organism>
<evidence type="ECO:0000313" key="3">
    <source>
        <dbReference type="Proteomes" id="UP001152795"/>
    </source>
</evidence>
<sequence>MVTVTNSDKCELQKSLDRNTTTEDEKITRGNVTSDLNFPTDKLGNCNHFIHEPEELSALYDSRLHFPIISPMFDNKMASSTTQLINDKDLKLTVNDETETLTEEDDFDGKMLSLQALDELESDLSKNKYCTDADVLNALCVFSERASPVSNADLGTETTSQYSFLEKVSSIIQSEVFPDNSSVNSLEYWSDEEGQYLPQMSLSPLPGEPTFRKTTQTVKEPKKYEEKEYLRNLKTSDYVEDPLKSDNVPRTQLKRPSMRTLSPIISKHSPYPSYSHKNQTAPDVIESTSQNIIPSFLINSTENVAKSMMSSQPYNWKPRAPDDWAISSPSLVRPTIATPPRTRKNKQSSASTEIFGLNYSSRMKEDKLFETQRCSMPRRKVSRSQSSNTTTTKLFPVISGIAKTQATSKSISDFRQSSSIFGKLVKKNIVKEKANDKKKDIDSNKQSKATDSTSTGSSRSKVGETARRKLRRVLSLH</sequence>
<reference evidence="2" key="1">
    <citation type="submission" date="2020-04" db="EMBL/GenBank/DDBJ databases">
        <authorList>
            <person name="Alioto T."/>
            <person name="Alioto T."/>
            <person name="Gomez Garrido J."/>
        </authorList>
    </citation>
    <scope>NUCLEOTIDE SEQUENCE</scope>
    <source>
        <strain evidence="2">A484AB</strain>
    </source>
</reference>
<accession>A0A7D9E3D1</accession>
<gene>
    <name evidence="2" type="ORF">PACLA_8A018186</name>
</gene>
<evidence type="ECO:0000313" key="2">
    <source>
        <dbReference type="EMBL" id="CAB4000114.1"/>
    </source>
</evidence>
<feature type="region of interest" description="Disordered" evidence="1">
    <location>
        <begin position="432"/>
        <end position="477"/>
    </location>
</feature>